<reference evidence="2 3" key="1">
    <citation type="submission" date="2022-05" db="EMBL/GenBank/DDBJ databases">
        <authorList>
            <consortium name="Genoscope - CEA"/>
            <person name="William W."/>
        </authorList>
    </citation>
    <scope>NUCLEOTIDE SEQUENCE [LARGE SCALE GENOMIC DNA]</scope>
</reference>
<protein>
    <recommendedName>
        <fullName evidence="1">VWFA domain-containing protein</fullName>
    </recommendedName>
</protein>
<dbReference type="Proteomes" id="UP001159427">
    <property type="component" value="Unassembled WGS sequence"/>
</dbReference>
<organism evidence="2 3">
    <name type="scientific">Porites evermanni</name>
    <dbReference type="NCBI Taxonomy" id="104178"/>
    <lineage>
        <taxon>Eukaryota</taxon>
        <taxon>Metazoa</taxon>
        <taxon>Cnidaria</taxon>
        <taxon>Anthozoa</taxon>
        <taxon>Hexacorallia</taxon>
        <taxon>Scleractinia</taxon>
        <taxon>Fungiina</taxon>
        <taxon>Poritidae</taxon>
        <taxon>Porites</taxon>
    </lineage>
</organism>
<accession>A0ABN8QAI1</accession>
<feature type="domain" description="VWFA" evidence="1">
    <location>
        <begin position="36"/>
        <end position="218"/>
    </location>
</feature>
<sequence length="218" mass="24010">FKVIPTPEVTATQFMTNFLGISSTNRRRKRTTLPTDNVIVIDGSGSISSCEFERGKVALQNSMLASHNKGRDVKYAAVTFSDLASKNFGFLPYKQAKGKLMSISYPNGMTNTQAGLAMAKTLFEDFSAGWRVGSRKVVLLITDGQSNKDRHLTIPNAEELKKIGVDIYVVAVGSNLDIVEIVKVAGPGSFNLHRPRDGYLFRVQDYNGFLKITKLVVQ</sequence>
<dbReference type="Gene3D" id="3.40.50.410">
    <property type="entry name" value="von Willebrand factor, type A domain"/>
    <property type="match status" value="1"/>
</dbReference>
<feature type="non-terminal residue" evidence="2">
    <location>
        <position position="218"/>
    </location>
</feature>
<dbReference type="PANTHER" id="PTHR24020">
    <property type="entry name" value="COLLAGEN ALPHA"/>
    <property type="match status" value="1"/>
</dbReference>
<dbReference type="InterPro" id="IPR050525">
    <property type="entry name" value="ECM_Assembly_Org"/>
</dbReference>
<feature type="non-terminal residue" evidence="2">
    <location>
        <position position="1"/>
    </location>
</feature>
<dbReference type="SUPFAM" id="SSF53300">
    <property type="entry name" value="vWA-like"/>
    <property type="match status" value="1"/>
</dbReference>
<dbReference type="PROSITE" id="PS50234">
    <property type="entry name" value="VWFA"/>
    <property type="match status" value="1"/>
</dbReference>
<name>A0ABN8QAI1_9CNID</name>
<dbReference type="InterPro" id="IPR002035">
    <property type="entry name" value="VWF_A"/>
</dbReference>
<dbReference type="SMART" id="SM00327">
    <property type="entry name" value="VWA"/>
    <property type="match status" value="1"/>
</dbReference>
<dbReference type="EMBL" id="CALNXI010001201">
    <property type="protein sequence ID" value="CAH3159865.1"/>
    <property type="molecule type" value="Genomic_DNA"/>
</dbReference>
<dbReference type="CDD" id="cd00198">
    <property type="entry name" value="vWFA"/>
    <property type="match status" value="1"/>
</dbReference>
<comment type="caution">
    <text evidence="2">The sequence shown here is derived from an EMBL/GenBank/DDBJ whole genome shotgun (WGS) entry which is preliminary data.</text>
</comment>
<proteinExistence type="predicted"/>
<evidence type="ECO:0000313" key="3">
    <source>
        <dbReference type="Proteomes" id="UP001159427"/>
    </source>
</evidence>
<dbReference type="PANTHER" id="PTHR24020:SF20">
    <property type="entry name" value="PH DOMAIN-CONTAINING PROTEIN"/>
    <property type="match status" value="1"/>
</dbReference>
<dbReference type="Pfam" id="PF00092">
    <property type="entry name" value="VWA"/>
    <property type="match status" value="1"/>
</dbReference>
<evidence type="ECO:0000313" key="2">
    <source>
        <dbReference type="EMBL" id="CAH3159865.1"/>
    </source>
</evidence>
<dbReference type="InterPro" id="IPR036465">
    <property type="entry name" value="vWFA_dom_sf"/>
</dbReference>
<keyword evidence="3" id="KW-1185">Reference proteome</keyword>
<gene>
    <name evidence="2" type="ORF">PEVE_00003429</name>
</gene>
<evidence type="ECO:0000259" key="1">
    <source>
        <dbReference type="PROSITE" id="PS50234"/>
    </source>
</evidence>
<dbReference type="PRINTS" id="PR00453">
    <property type="entry name" value="VWFADOMAIN"/>
</dbReference>